<proteinExistence type="inferred from homology"/>
<evidence type="ECO:0000256" key="1">
    <source>
        <dbReference type="ARBA" id="ARBA00004442"/>
    </source>
</evidence>
<dbReference type="KEGG" id="mcos:GM418_07280"/>
<dbReference type="RefSeq" id="WP_158864628.1">
    <property type="nucleotide sequence ID" value="NZ_CP046401.1"/>
</dbReference>
<evidence type="ECO:0000259" key="6">
    <source>
        <dbReference type="Pfam" id="PF07980"/>
    </source>
</evidence>
<protein>
    <submittedName>
        <fullName evidence="8">RagB/SusD family nutrient uptake outer membrane protein</fullName>
    </submittedName>
</protein>
<comment type="subcellular location">
    <subcellularLocation>
        <location evidence="1">Cell outer membrane</location>
    </subcellularLocation>
</comment>
<dbReference type="PROSITE" id="PS51257">
    <property type="entry name" value="PROKAR_LIPOPROTEIN"/>
    <property type="match status" value="1"/>
</dbReference>
<keyword evidence="9" id="KW-1185">Reference proteome</keyword>
<dbReference type="Proteomes" id="UP000428260">
    <property type="component" value="Chromosome"/>
</dbReference>
<evidence type="ECO:0000313" key="9">
    <source>
        <dbReference type="Proteomes" id="UP000428260"/>
    </source>
</evidence>
<gene>
    <name evidence="8" type="ORF">GM418_07280</name>
</gene>
<feature type="domain" description="SusD-like N-terminal" evidence="7">
    <location>
        <begin position="39"/>
        <end position="224"/>
    </location>
</feature>
<comment type="similarity">
    <text evidence="2">Belongs to the SusD family.</text>
</comment>
<evidence type="ECO:0000256" key="4">
    <source>
        <dbReference type="ARBA" id="ARBA00023136"/>
    </source>
</evidence>
<dbReference type="InterPro" id="IPR011990">
    <property type="entry name" value="TPR-like_helical_dom_sf"/>
</dbReference>
<dbReference type="GO" id="GO:0009279">
    <property type="term" value="C:cell outer membrane"/>
    <property type="evidence" value="ECO:0007669"/>
    <property type="project" value="UniProtKB-SubCell"/>
</dbReference>
<evidence type="ECO:0000256" key="3">
    <source>
        <dbReference type="ARBA" id="ARBA00022729"/>
    </source>
</evidence>
<evidence type="ECO:0000256" key="2">
    <source>
        <dbReference type="ARBA" id="ARBA00006275"/>
    </source>
</evidence>
<dbReference type="InterPro" id="IPR012944">
    <property type="entry name" value="SusD_RagB_dom"/>
</dbReference>
<dbReference type="CDD" id="cd08977">
    <property type="entry name" value="SusD"/>
    <property type="match status" value="1"/>
</dbReference>
<feature type="domain" description="RagB/SusD" evidence="6">
    <location>
        <begin position="325"/>
        <end position="483"/>
    </location>
</feature>
<evidence type="ECO:0000313" key="8">
    <source>
        <dbReference type="EMBL" id="QGY43467.1"/>
    </source>
</evidence>
<organism evidence="8 9">
    <name type="scientific">Maribellus comscasis</name>
    <dbReference type="NCBI Taxonomy" id="2681766"/>
    <lineage>
        <taxon>Bacteria</taxon>
        <taxon>Pseudomonadati</taxon>
        <taxon>Bacteroidota</taxon>
        <taxon>Bacteroidia</taxon>
        <taxon>Marinilabiliales</taxon>
        <taxon>Prolixibacteraceae</taxon>
        <taxon>Maribellus</taxon>
    </lineage>
</organism>
<name>A0A6I6JTI9_9BACT</name>
<evidence type="ECO:0000256" key="5">
    <source>
        <dbReference type="ARBA" id="ARBA00023237"/>
    </source>
</evidence>
<keyword evidence="3" id="KW-0732">Signal</keyword>
<evidence type="ECO:0000259" key="7">
    <source>
        <dbReference type="Pfam" id="PF14322"/>
    </source>
</evidence>
<dbReference type="Gene3D" id="1.25.40.390">
    <property type="match status" value="1"/>
</dbReference>
<dbReference type="SUPFAM" id="SSF48452">
    <property type="entry name" value="TPR-like"/>
    <property type="match status" value="1"/>
</dbReference>
<dbReference type="EMBL" id="CP046401">
    <property type="protein sequence ID" value="QGY43467.1"/>
    <property type="molecule type" value="Genomic_DNA"/>
</dbReference>
<dbReference type="InterPro" id="IPR033985">
    <property type="entry name" value="SusD-like_N"/>
</dbReference>
<reference evidence="8 9" key="1">
    <citation type="submission" date="2019-11" db="EMBL/GenBank/DDBJ databases">
        <authorList>
            <person name="Zheng R.K."/>
            <person name="Sun C.M."/>
        </authorList>
    </citation>
    <scope>NUCLEOTIDE SEQUENCE [LARGE SCALE GENOMIC DNA]</scope>
    <source>
        <strain evidence="8 9">WC007</strain>
    </source>
</reference>
<dbReference type="AlphaFoldDB" id="A0A6I6JTI9"/>
<dbReference type="Pfam" id="PF14322">
    <property type="entry name" value="SusD-like_3"/>
    <property type="match status" value="1"/>
</dbReference>
<accession>A0A6I6JTI9</accession>
<dbReference type="Pfam" id="PF07980">
    <property type="entry name" value="SusD_RagB"/>
    <property type="match status" value="1"/>
</dbReference>
<sequence length="484" mass="55519">MKKIKYITIAIFSILFLGCSEDLDLYPLTQITEGTFYKNEVELQQAVDDVYRQLGILYNGDQIPARFGEQYSDNTYIELAGGANNYNEQITDFFIQTDNGLINTIWNNSYSTIYICNNILYQIENIEFDVDENKLEKMKGQAIFIRALTYFNMVRAWGDVPYIDKKISPKESYDYLRVDVETVYENIINDLLYCKQVLPEAWSGDDIGRVTQYGASAVLAKIYLTLGENDKSKTELDLIINSALYSLDANGDGNTNTDDFLYLFAADTKNCQSSVLEAQYMAGENAMNSNHQNQYSPFTWAFHLPGQTSTFRGTGIMTPTDDLENEFEENDPRKEVSINPGYIDNETGVFVDYPYTMKFYDPNWEYPGQNFEIIRYADILLMYAEVTNDQTYLNLVRSRVGMPAYGSDGYPSDKYPTLALAIEHERRIELCFEFHRFFDLKRTGRAIEIMASKGYNIDANKLLFPIPLNAIDVNPDLTQNPGYN</sequence>
<keyword evidence="5" id="KW-0998">Cell outer membrane</keyword>
<keyword evidence="4" id="KW-0472">Membrane</keyword>